<evidence type="ECO:0000256" key="1">
    <source>
        <dbReference type="SAM" id="Phobius"/>
    </source>
</evidence>
<reference evidence="2 3" key="1">
    <citation type="submission" date="2018-10" db="EMBL/GenBank/DDBJ databases">
        <title>Genomic Encyclopedia of Archaeal and Bacterial Type Strains, Phase II (KMG-II): from individual species to whole genera.</title>
        <authorList>
            <person name="Goeker M."/>
        </authorList>
    </citation>
    <scope>NUCLEOTIDE SEQUENCE [LARGE SCALE GENOMIC DNA]</scope>
    <source>
        <strain evidence="2 3">DSM 18602</strain>
    </source>
</reference>
<evidence type="ECO:0000313" key="2">
    <source>
        <dbReference type="EMBL" id="RKR85754.1"/>
    </source>
</evidence>
<evidence type="ECO:0008006" key="4">
    <source>
        <dbReference type="Google" id="ProtNLM"/>
    </source>
</evidence>
<dbReference type="EMBL" id="RBKU01000001">
    <property type="protein sequence ID" value="RKR85754.1"/>
    <property type="molecule type" value="Genomic_DNA"/>
</dbReference>
<dbReference type="Proteomes" id="UP000268007">
    <property type="component" value="Unassembled WGS sequence"/>
</dbReference>
<keyword evidence="1" id="KW-0812">Transmembrane</keyword>
<keyword evidence="1" id="KW-1133">Transmembrane helix</keyword>
<dbReference type="Pfam" id="PF19588">
    <property type="entry name" value="SxtJ"/>
    <property type="match status" value="1"/>
</dbReference>
<dbReference type="OrthoDB" id="768409at2"/>
<name>A0A495JBH8_9SPHI</name>
<dbReference type="AlphaFoldDB" id="A0A495JBH8"/>
<sequence>MEQKVLNRKFGLITGIACLFISIYRELVHHRFSLVLAAVGVLLVLVALIVPTILKPLRVCWTKLGDALGLINTTIILLVVFYLVICPIGLIMRLLGKQALELKLKPNGSYWRPTKPAPNSSLEQQF</sequence>
<keyword evidence="1" id="KW-0472">Membrane</keyword>
<evidence type="ECO:0000313" key="3">
    <source>
        <dbReference type="Proteomes" id="UP000268007"/>
    </source>
</evidence>
<dbReference type="RefSeq" id="WP_121201779.1">
    <property type="nucleotide sequence ID" value="NZ_RBKU01000001.1"/>
</dbReference>
<protein>
    <recommendedName>
        <fullName evidence="4">SxtJ</fullName>
    </recommendedName>
</protein>
<feature type="transmembrane region" description="Helical" evidence="1">
    <location>
        <begin position="32"/>
        <end position="54"/>
    </location>
</feature>
<accession>A0A495JBH8</accession>
<dbReference type="InterPro" id="IPR045781">
    <property type="entry name" value="SxtJ"/>
</dbReference>
<gene>
    <name evidence="2" type="ORF">BDD43_6028</name>
</gene>
<keyword evidence="3" id="KW-1185">Reference proteome</keyword>
<organism evidence="2 3">
    <name type="scientific">Mucilaginibacter gracilis</name>
    <dbReference type="NCBI Taxonomy" id="423350"/>
    <lineage>
        <taxon>Bacteria</taxon>
        <taxon>Pseudomonadati</taxon>
        <taxon>Bacteroidota</taxon>
        <taxon>Sphingobacteriia</taxon>
        <taxon>Sphingobacteriales</taxon>
        <taxon>Sphingobacteriaceae</taxon>
        <taxon>Mucilaginibacter</taxon>
    </lineage>
</organism>
<feature type="transmembrane region" description="Helical" evidence="1">
    <location>
        <begin position="74"/>
        <end position="95"/>
    </location>
</feature>
<comment type="caution">
    <text evidence="2">The sequence shown here is derived from an EMBL/GenBank/DDBJ whole genome shotgun (WGS) entry which is preliminary data.</text>
</comment>
<proteinExistence type="predicted"/>